<protein>
    <recommendedName>
        <fullName evidence="3">Phytanoyl-CoA dioxygenase</fullName>
    </recommendedName>
</protein>
<accession>A0A0D3JLC5</accession>
<dbReference type="SUPFAM" id="SSF51197">
    <property type="entry name" value="Clavaminate synthase-like"/>
    <property type="match status" value="1"/>
</dbReference>
<dbReference type="PaxDb" id="2903-EOD24310"/>
<sequence>MIGFNGSLLSLIRANRRERRRERQRRTRRREVAAAVSVAPEELPAGAVSAAAYWRRIGAPLGLNVSGSGGAAALDRATSANQMGGEVWRQGERLAQLQAQIKRDGFVSLAPSELCCDARAVAALRRGALRLTALGWPATMLLLFDEEQLLLGRTSRLAWLLLAHASRLMLALTGCSPSFDTLAWCVDPRDGQAGFAPHRDRQPADVATSFRADGSPRYATLWLALSEATPENSCMHLAEDPLQLLLRRDDAVQAIRACPLPPGGGLVFTHRAMHWGSKGCDDNDSIPTPEAVH</sequence>
<dbReference type="RefSeq" id="XP_005776739.1">
    <property type="nucleotide sequence ID" value="XM_005776682.1"/>
</dbReference>
<dbReference type="KEGG" id="ehx:EMIHUDRAFT_238646"/>
<dbReference type="HOGENOM" id="CLU_951333_0_0_1"/>
<dbReference type="AlphaFoldDB" id="A0A0D3JLC5"/>
<reference evidence="2" key="1">
    <citation type="journal article" date="2013" name="Nature">
        <title>Pan genome of the phytoplankton Emiliania underpins its global distribution.</title>
        <authorList>
            <person name="Read B.A."/>
            <person name="Kegel J."/>
            <person name="Klute M.J."/>
            <person name="Kuo A."/>
            <person name="Lefebvre S.C."/>
            <person name="Maumus F."/>
            <person name="Mayer C."/>
            <person name="Miller J."/>
            <person name="Monier A."/>
            <person name="Salamov A."/>
            <person name="Young J."/>
            <person name="Aguilar M."/>
            <person name="Claverie J.M."/>
            <person name="Frickenhaus S."/>
            <person name="Gonzalez K."/>
            <person name="Herman E.K."/>
            <person name="Lin Y.C."/>
            <person name="Napier J."/>
            <person name="Ogata H."/>
            <person name="Sarno A.F."/>
            <person name="Shmutz J."/>
            <person name="Schroeder D."/>
            <person name="de Vargas C."/>
            <person name="Verret F."/>
            <person name="von Dassow P."/>
            <person name="Valentin K."/>
            <person name="Van de Peer Y."/>
            <person name="Wheeler G."/>
            <person name="Dacks J.B."/>
            <person name="Delwiche C.F."/>
            <person name="Dyhrman S.T."/>
            <person name="Glockner G."/>
            <person name="John U."/>
            <person name="Richards T."/>
            <person name="Worden A.Z."/>
            <person name="Zhang X."/>
            <person name="Grigoriev I.V."/>
            <person name="Allen A.E."/>
            <person name="Bidle K."/>
            <person name="Borodovsky M."/>
            <person name="Bowler C."/>
            <person name="Brownlee C."/>
            <person name="Cock J.M."/>
            <person name="Elias M."/>
            <person name="Gladyshev V.N."/>
            <person name="Groth M."/>
            <person name="Guda C."/>
            <person name="Hadaegh A."/>
            <person name="Iglesias-Rodriguez M.D."/>
            <person name="Jenkins J."/>
            <person name="Jones B.M."/>
            <person name="Lawson T."/>
            <person name="Leese F."/>
            <person name="Lindquist E."/>
            <person name="Lobanov A."/>
            <person name="Lomsadze A."/>
            <person name="Malik S.B."/>
            <person name="Marsh M.E."/>
            <person name="Mackinder L."/>
            <person name="Mock T."/>
            <person name="Mueller-Roeber B."/>
            <person name="Pagarete A."/>
            <person name="Parker M."/>
            <person name="Probert I."/>
            <person name="Quesneville H."/>
            <person name="Raines C."/>
            <person name="Rensing S.A."/>
            <person name="Riano-Pachon D.M."/>
            <person name="Richier S."/>
            <person name="Rokitta S."/>
            <person name="Shiraiwa Y."/>
            <person name="Soanes D.M."/>
            <person name="van der Giezen M."/>
            <person name="Wahlund T.M."/>
            <person name="Williams B."/>
            <person name="Wilson W."/>
            <person name="Wolfe G."/>
            <person name="Wurch L.L."/>
        </authorList>
    </citation>
    <scope>NUCLEOTIDE SEQUENCE</scope>
</reference>
<evidence type="ECO:0000313" key="1">
    <source>
        <dbReference type="EnsemblProtists" id="EOD24310"/>
    </source>
</evidence>
<dbReference type="STRING" id="2903.R1EC88"/>
<dbReference type="InterPro" id="IPR008775">
    <property type="entry name" value="Phytyl_CoA_dOase-like"/>
</dbReference>
<evidence type="ECO:0000313" key="2">
    <source>
        <dbReference type="Proteomes" id="UP000013827"/>
    </source>
</evidence>
<dbReference type="Gene3D" id="2.60.120.620">
    <property type="entry name" value="q2cbj1_9rhob like domain"/>
    <property type="match status" value="1"/>
</dbReference>
<dbReference type="GeneID" id="17269861"/>
<dbReference type="EnsemblProtists" id="EOD24310">
    <property type="protein sequence ID" value="EOD24310"/>
    <property type="gene ID" value="EMIHUDRAFT_238646"/>
</dbReference>
<dbReference type="eggNOG" id="ENOG502S1U9">
    <property type="taxonomic scope" value="Eukaryota"/>
</dbReference>
<dbReference type="Pfam" id="PF05721">
    <property type="entry name" value="PhyH"/>
    <property type="match status" value="1"/>
</dbReference>
<dbReference type="Proteomes" id="UP000013827">
    <property type="component" value="Unassembled WGS sequence"/>
</dbReference>
<reference evidence="1" key="2">
    <citation type="submission" date="2024-10" db="UniProtKB">
        <authorList>
            <consortium name="EnsemblProtists"/>
        </authorList>
    </citation>
    <scope>IDENTIFICATION</scope>
</reference>
<evidence type="ECO:0008006" key="3">
    <source>
        <dbReference type="Google" id="ProtNLM"/>
    </source>
</evidence>
<organism evidence="1 2">
    <name type="scientific">Emiliania huxleyi (strain CCMP1516)</name>
    <dbReference type="NCBI Taxonomy" id="280463"/>
    <lineage>
        <taxon>Eukaryota</taxon>
        <taxon>Haptista</taxon>
        <taxon>Haptophyta</taxon>
        <taxon>Prymnesiophyceae</taxon>
        <taxon>Isochrysidales</taxon>
        <taxon>Noelaerhabdaceae</taxon>
        <taxon>Emiliania</taxon>
    </lineage>
</organism>
<keyword evidence="2" id="KW-1185">Reference proteome</keyword>
<proteinExistence type="predicted"/>
<name>A0A0D3JLC5_EMIH1</name>